<sequence length="62" mass="6743">MKDLKTSADNTSLATVLSTTEHTSHGFQYTFLINHQTEGDLLAGQIAVGCLAGWYEATKNIQ</sequence>
<keyword evidence="2" id="KW-1185">Reference proteome</keyword>
<comment type="caution">
    <text evidence="1">The sequence shown here is derived from an EMBL/GenBank/DDBJ whole genome shotgun (WGS) entry which is preliminary data.</text>
</comment>
<evidence type="ECO:0000313" key="1">
    <source>
        <dbReference type="EMBL" id="MPC81250.1"/>
    </source>
</evidence>
<dbReference type="EMBL" id="VSRR010056391">
    <property type="protein sequence ID" value="MPC81250.1"/>
    <property type="molecule type" value="Genomic_DNA"/>
</dbReference>
<proteinExistence type="predicted"/>
<name>A0A5B7I9S9_PORTR</name>
<evidence type="ECO:0000313" key="2">
    <source>
        <dbReference type="Proteomes" id="UP000324222"/>
    </source>
</evidence>
<accession>A0A5B7I9S9</accession>
<dbReference type="AlphaFoldDB" id="A0A5B7I9S9"/>
<reference evidence="1 2" key="1">
    <citation type="submission" date="2019-05" db="EMBL/GenBank/DDBJ databases">
        <title>Another draft genome of Portunus trituberculatus and its Hox gene families provides insights of decapod evolution.</title>
        <authorList>
            <person name="Jeong J.-H."/>
            <person name="Song I."/>
            <person name="Kim S."/>
            <person name="Choi T."/>
            <person name="Kim D."/>
            <person name="Ryu S."/>
            <person name="Kim W."/>
        </authorList>
    </citation>
    <scope>NUCLEOTIDE SEQUENCE [LARGE SCALE GENOMIC DNA]</scope>
    <source>
        <tissue evidence="1">Muscle</tissue>
    </source>
</reference>
<protein>
    <submittedName>
        <fullName evidence="1">Uncharacterized protein</fullName>
    </submittedName>
</protein>
<dbReference type="Proteomes" id="UP000324222">
    <property type="component" value="Unassembled WGS sequence"/>
</dbReference>
<gene>
    <name evidence="1" type="ORF">E2C01_075857</name>
</gene>
<organism evidence="1 2">
    <name type="scientific">Portunus trituberculatus</name>
    <name type="common">Swimming crab</name>
    <name type="synonym">Neptunus trituberculatus</name>
    <dbReference type="NCBI Taxonomy" id="210409"/>
    <lineage>
        <taxon>Eukaryota</taxon>
        <taxon>Metazoa</taxon>
        <taxon>Ecdysozoa</taxon>
        <taxon>Arthropoda</taxon>
        <taxon>Crustacea</taxon>
        <taxon>Multicrustacea</taxon>
        <taxon>Malacostraca</taxon>
        <taxon>Eumalacostraca</taxon>
        <taxon>Eucarida</taxon>
        <taxon>Decapoda</taxon>
        <taxon>Pleocyemata</taxon>
        <taxon>Brachyura</taxon>
        <taxon>Eubrachyura</taxon>
        <taxon>Portunoidea</taxon>
        <taxon>Portunidae</taxon>
        <taxon>Portuninae</taxon>
        <taxon>Portunus</taxon>
    </lineage>
</organism>